<dbReference type="InterPro" id="IPR050321">
    <property type="entry name" value="Glycosyltr_2/OpgH_subfam"/>
</dbReference>
<feature type="transmembrane region" description="Helical" evidence="8">
    <location>
        <begin position="635"/>
        <end position="653"/>
    </location>
</feature>
<dbReference type="CDD" id="cd06421">
    <property type="entry name" value="CESA_CelA_like"/>
    <property type="match status" value="1"/>
</dbReference>
<evidence type="ECO:0000256" key="6">
    <source>
        <dbReference type="ARBA" id="ARBA00023136"/>
    </source>
</evidence>
<dbReference type="RefSeq" id="WP_093579238.1">
    <property type="nucleotide sequence ID" value="NZ_FPBA01000005.1"/>
</dbReference>
<evidence type="ECO:0000313" key="11">
    <source>
        <dbReference type="Proteomes" id="UP000199546"/>
    </source>
</evidence>
<accession>A0A1I6ZIY7</accession>
<evidence type="ECO:0000313" key="10">
    <source>
        <dbReference type="EMBL" id="SFT62631.1"/>
    </source>
</evidence>
<keyword evidence="11" id="KW-1185">Reference proteome</keyword>
<dbReference type="EMBL" id="FPBA01000005">
    <property type="protein sequence ID" value="SFT62631.1"/>
    <property type="molecule type" value="Genomic_DNA"/>
</dbReference>
<evidence type="ECO:0000256" key="3">
    <source>
        <dbReference type="ARBA" id="ARBA00022679"/>
    </source>
</evidence>
<reference evidence="11" key="1">
    <citation type="submission" date="2016-10" db="EMBL/GenBank/DDBJ databases">
        <authorList>
            <person name="Varghese N."/>
            <person name="Submissions S."/>
        </authorList>
    </citation>
    <scope>NUCLEOTIDE SEQUENCE [LARGE SCALE GENOMIC DNA]</scope>
    <source>
        <strain evidence="11">DSM 46136</strain>
    </source>
</reference>
<keyword evidence="6 8" id="KW-0472">Membrane</keyword>
<gene>
    <name evidence="10" type="ORF">SAMN05660657_02006</name>
</gene>
<comment type="subcellular location">
    <subcellularLocation>
        <location evidence="1">Endomembrane system</location>
        <topology evidence="1">Multi-pass membrane protein</topology>
    </subcellularLocation>
</comment>
<organism evidence="10 11">
    <name type="scientific">Geodermatophilus amargosae</name>
    <dbReference type="NCBI Taxonomy" id="1296565"/>
    <lineage>
        <taxon>Bacteria</taxon>
        <taxon>Bacillati</taxon>
        <taxon>Actinomycetota</taxon>
        <taxon>Actinomycetes</taxon>
        <taxon>Geodermatophilales</taxon>
        <taxon>Geodermatophilaceae</taxon>
        <taxon>Geodermatophilus</taxon>
    </lineage>
</organism>
<evidence type="ECO:0000256" key="2">
    <source>
        <dbReference type="ARBA" id="ARBA00022676"/>
    </source>
</evidence>
<feature type="transmembrane region" description="Helical" evidence="8">
    <location>
        <begin position="525"/>
        <end position="545"/>
    </location>
</feature>
<dbReference type="OrthoDB" id="9806824at2"/>
<evidence type="ECO:0000259" key="9">
    <source>
        <dbReference type="Pfam" id="PF00535"/>
    </source>
</evidence>
<dbReference type="InterPro" id="IPR001173">
    <property type="entry name" value="Glyco_trans_2-like"/>
</dbReference>
<keyword evidence="5 8" id="KW-1133">Transmembrane helix</keyword>
<dbReference type="PANTHER" id="PTHR43867:SF2">
    <property type="entry name" value="CELLULOSE SYNTHASE CATALYTIC SUBUNIT A [UDP-FORMING]"/>
    <property type="match status" value="1"/>
</dbReference>
<dbReference type="Proteomes" id="UP000199546">
    <property type="component" value="Unassembled WGS sequence"/>
</dbReference>
<protein>
    <submittedName>
        <fullName evidence="10">Cellulose synthase (UDP-forming)</fullName>
    </submittedName>
</protein>
<dbReference type="InterPro" id="IPR029044">
    <property type="entry name" value="Nucleotide-diphossugar_trans"/>
</dbReference>
<dbReference type="Gene3D" id="3.90.550.10">
    <property type="entry name" value="Spore Coat Polysaccharide Biosynthesis Protein SpsA, Chain A"/>
    <property type="match status" value="2"/>
</dbReference>
<evidence type="ECO:0000256" key="7">
    <source>
        <dbReference type="PIRSR" id="PIRSR605150-3"/>
    </source>
</evidence>
<dbReference type="Pfam" id="PF00535">
    <property type="entry name" value="Glycos_transf_2"/>
    <property type="match status" value="1"/>
</dbReference>
<evidence type="ECO:0000256" key="1">
    <source>
        <dbReference type="ARBA" id="ARBA00004127"/>
    </source>
</evidence>
<dbReference type="GO" id="GO:0016760">
    <property type="term" value="F:cellulose synthase (UDP-forming) activity"/>
    <property type="evidence" value="ECO:0007669"/>
    <property type="project" value="InterPro"/>
</dbReference>
<evidence type="ECO:0000256" key="8">
    <source>
        <dbReference type="SAM" id="Phobius"/>
    </source>
</evidence>
<feature type="transmembrane region" description="Helical" evidence="8">
    <location>
        <begin position="604"/>
        <end position="623"/>
    </location>
</feature>
<feature type="domain" description="Glycosyltransferase 2-like" evidence="9">
    <location>
        <begin position="92"/>
        <end position="255"/>
    </location>
</feature>
<proteinExistence type="predicted"/>
<dbReference type="AlphaFoldDB" id="A0A1I6ZIY7"/>
<feature type="transmembrane region" description="Helical" evidence="8">
    <location>
        <begin position="20"/>
        <end position="40"/>
    </location>
</feature>
<keyword evidence="4 8" id="KW-0812">Transmembrane</keyword>
<dbReference type="PANTHER" id="PTHR43867">
    <property type="entry name" value="CELLULOSE SYNTHASE CATALYTIC SUBUNIT A [UDP-FORMING]"/>
    <property type="match status" value="1"/>
</dbReference>
<feature type="transmembrane region" description="Helical" evidence="8">
    <location>
        <begin position="485"/>
        <end position="513"/>
    </location>
</feature>
<dbReference type="SUPFAM" id="SSF53448">
    <property type="entry name" value="Nucleotide-diphospho-sugar transferases"/>
    <property type="match status" value="2"/>
</dbReference>
<dbReference type="InterPro" id="IPR005150">
    <property type="entry name" value="Cellulose_synth"/>
</dbReference>
<feature type="binding site" evidence="7">
    <location>
        <position position="157"/>
    </location>
    <ligand>
        <name>Mn(2+)</name>
        <dbReference type="ChEBI" id="CHEBI:29035"/>
    </ligand>
</feature>
<evidence type="ECO:0000256" key="5">
    <source>
        <dbReference type="ARBA" id="ARBA00022989"/>
    </source>
</evidence>
<dbReference type="GO" id="GO:0005886">
    <property type="term" value="C:plasma membrane"/>
    <property type="evidence" value="ECO:0007669"/>
    <property type="project" value="TreeGrafter"/>
</dbReference>
<keyword evidence="2" id="KW-0328">Glycosyltransferase</keyword>
<evidence type="ECO:0000256" key="4">
    <source>
        <dbReference type="ARBA" id="ARBA00022692"/>
    </source>
</evidence>
<name>A0A1I6ZIY7_9ACTN</name>
<dbReference type="GO" id="GO:0012505">
    <property type="term" value="C:endomembrane system"/>
    <property type="evidence" value="ECO:0007669"/>
    <property type="project" value="UniProtKB-SubCell"/>
</dbReference>
<dbReference type="Pfam" id="PF03552">
    <property type="entry name" value="Cellulose_synt"/>
    <property type="match status" value="1"/>
</dbReference>
<sequence>MSTAAAAAAVQVSAARARWIRVLVVLTLVSGTNYVVWRWLDSINWAAWWLAVPLVLAETYSLVDAYLFGATVWRLRRRGEPPRAPAGATVDVLITTYDEPVDLVMRTARAAQAIRGRHRTWVLDDGDRAGMRSAAEAAGLGYLTRSADWSGRPRHAKAGNLNNALLATDGEFLLVLDADQVPDPAILERTLGYFDDPRVAFVQTPQWFSNVGAADPLGSQASLFYGPIQMGKDGWDAAYFCGSNAVLRRDALMQLGVVGYVRDVEQAIRVALRRAGAILAVARREARSSAPALAALDRVSAAVGTARAALAGGQPVSEVTYRFQREVDEAGREVVAADTAGLQADLAVIASLEPRPECPSPGVTLVEPTAQWDLQQLDCREWSPLTALESVRALVAAVDVDLADEAQPLMPMATISVTEDMATAMRLHRLGWRSVYHHQVLARGLAPEDLRSMLHQRLRWSQGTLQVMLRENPLVQRGLHWGQRLMYLATMWSYLSGFATLVYLAAPVAYLVLGVRPVDTFGEDFLVRLLPFLVVNQVLGLVVGWRLGTWRGQQYNLALFPLWIRACATAAGNVWFGRSLGFVVTPKTAQGDGRPPWSLIRPQLMAMGVLVVAAIIGVTREVLGVAPTPEGTWVNLAWVGYDLLMLSIVLRAVHYRGPRAERETT</sequence>
<feature type="transmembrane region" description="Helical" evidence="8">
    <location>
        <begin position="46"/>
        <end position="68"/>
    </location>
</feature>
<keyword evidence="3" id="KW-0808">Transferase</keyword>
<dbReference type="STRING" id="1296565.SAMN05660657_02006"/>
<feature type="binding site" evidence="7">
    <location>
        <position position="177"/>
    </location>
    <ligand>
        <name>Mn(2+)</name>
        <dbReference type="ChEBI" id="CHEBI:29035"/>
    </ligand>
</feature>
<dbReference type="GO" id="GO:0030244">
    <property type="term" value="P:cellulose biosynthetic process"/>
    <property type="evidence" value="ECO:0007669"/>
    <property type="project" value="InterPro"/>
</dbReference>